<feature type="region of interest" description="Disordered" evidence="13">
    <location>
        <begin position="131"/>
        <end position="163"/>
    </location>
</feature>
<proteinExistence type="inferred from homology"/>
<dbReference type="InterPro" id="IPR005341">
    <property type="entry name" value="Tim16"/>
</dbReference>
<organism evidence="14 15">
    <name type="scientific">Mycoemilia scoparia</name>
    <dbReference type="NCBI Taxonomy" id="417184"/>
    <lineage>
        <taxon>Eukaryota</taxon>
        <taxon>Fungi</taxon>
        <taxon>Fungi incertae sedis</taxon>
        <taxon>Zoopagomycota</taxon>
        <taxon>Kickxellomycotina</taxon>
        <taxon>Kickxellomycetes</taxon>
        <taxon>Kickxellales</taxon>
        <taxon>Kickxellaceae</taxon>
        <taxon>Mycoemilia</taxon>
    </lineage>
</organism>
<evidence type="ECO:0000256" key="5">
    <source>
        <dbReference type="ARBA" id="ARBA00022448"/>
    </source>
</evidence>
<evidence type="ECO:0000256" key="9">
    <source>
        <dbReference type="ARBA" id="ARBA00023128"/>
    </source>
</evidence>
<evidence type="ECO:0000256" key="3">
    <source>
        <dbReference type="ARBA" id="ARBA00013571"/>
    </source>
</evidence>
<dbReference type="FunFam" id="1.10.287.110:FF:000006">
    <property type="entry name" value="Import inner membrane translocase subunit TIM16"/>
    <property type="match status" value="1"/>
</dbReference>
<evidence type="ECO:0000256" key="8">
    <source>
        <dbReference type="ARBA" id="ARBA00023010"/>
    </source>
</evidence>
<dbReference type="Gene3D" id="1.10.287.110">
    <property type="entry name" value="DnaJ domain"/>
    <property type="match status" value="1"/>
</dbReference>
<dbReference type="EMBL" id="JANBPU010000127">
    <property type="protein sequence ID" value="KAJ1915848.1"/>
    <property type="molecule type" value="Genomic_DNA"/>
</dbReference>
<dbReference type="GO" id="GO:0030150">
    <property type="term" value="P:protein import into mitochondrial matrix"/>
    <property type="evidence" value="ECO:0007669"/>
    <property type="project" value="InterPro"/>
</dbReference>
<accession>A0A9W8A285</accession>
<name>A0A9W8A285_9FUNG</name>
<dbReference type="Pfam" id="PF03656">
    <property type="entry name" value="Pam16"/>
    <property type="match status" value="1"/>
</dbReference>
<dbReference type="PANTHER" id="PTHR12388">
    <property type="entry name" value="MITOCHONDRIA ASSOCIATED GRANULOCYTE MACROPHAGE CSF SIGNALING MOLECULE"/>
    <property type="match status" value="1"/>
</dbReference>
<dbReference type="GO" id="GO:0005744">
    <property type="term" value="C:TIM23 mitochondrial import inner membrane translocase complex"/>
    <property type="evidence" value="ECO:0007669"/>
    <property type="project" value="InterPro"/>
</dbReference>
<keyword evidence="8" id="KW-0811">Translocation</keyword>
<keyword evidence="5" id="KW-0813">Transport</keyword>
<dbReference type="InterPro" id="IPR036869">
    <property type="entry name" value="J_dom_sf"/>
</dbReference>
<comment type="similarity">
    <text evidence="2">Belongs to the TIM16/PAM16 family.</text>
</comment>
<sequence length="163" mass="16929">MSAPRAIIQMVITGTRILGRAFADAYKQAAANSAAARAAAGGSGGPDASALASGDELTKRSGITLEESTKILNIDDIHNAEEFAKKYEHLYKANDPAEGGSHYLVSKVVRARERIEMELAQIKMIAKQAAEEEKAAAFGRSEAGGGDGPKDKTGGNSGSAPNP</sequence>
<keyword evidence="15" id="KW-1185">Reference proteome</keyword>
<dbReference type="Proteomes" id="UP001150538">
    <property type="component" value="Unassembled WGS sequence"/>
</dbReference>
<evidence type="ECO:0000256" key="10">
    <source>
        <dbReference type="ARBA" id="ARBA00023136"/>
    </source>
</evidence>
<evidence type="ECO:0000256" key="13">
    <source>
        <dbReference type="SAM" id="MobiDB-lite"/>
    </source>
</evidence>
<evidence type="ECO:0000256" key="12">
    <source>
        <dbReference type="ARBA" id="ARBA00031407"/>
    </source>
</evidence>
<evidence type="ECO:0000256" key="2">
    <source>
        <dbReference type="ARBA" id="ARBA00008817"/>
    </source>
</evidence>
<evidence type="ECO:0000313" key="15">
    <source>
        <dbReference type="Proteomes" id="UP001150538"/>
    </source>
</evidence>
<keyword evidence="6" id="KW-0999">Mitochondrion inner membrane</keyword>
<evidence type="ECO:0000256" key="4">
    <source>
        <dbReference type="ARBA" id="ARBA00020721"/>
    </source>
</evidence>
<reference evidence="14" key="1">
    <citation type="submission" date="2022-07" db="EMBL/GenBank/DDBJ databases">
        <title>Phylogenomic reconstructions and comparative analyses of Kickxellomycotina fungi.</title>
        <authorList>
            <person name="Reynolds N.K."/>
            <person name="Stajich J.E."/>
            <person name="Barry K."/>
            <person name="Grigoriev I.V."/>
            <person name="Crous P."/>
            <person name="Smith M.E."/>
        </authorList>
    </citation>
    <scope>NUCLEOTIDE SEQUENCE</scope>
    <source>
        <strain evidence="14">NBRC 100468</strain>
    </source>
</reference>
<keyword evidence="9" id="KW-0496">Mitochondrion</keyword>
<dbReference type="OrthoDB" id="10262892at2759"/>
<evidence type="ECO:0000313" key="14">
    <source>
        <dbReference type="EMBL" id="KAJ1915848.1"/>
    </source>
</evidence>
<evidence type="ECO:0000256" key="11">
    <source>
        <dbReference type="ARBA" id="ARBA00030422"/>
    </source>
</evidence>
<gene>
    <name evidence="14" type="primary">PAM16</name>
    <name evidence="14" type="ORF">H4219_004107</name>
</gene>
<comment type="caution">
    <text evidence="14">The sequence shown here is derived from an EMBL/GenBank/DDBJ whole genome shotgun (WGS) entry which is preliminary data.</text>
</comment>
<dbReference type="PANTHER" id="PTHR12388:SF0">
    <property type="entry name" value="MITOCHONDRIAL IMPORT INNER MEMBRANE TRANSLOCASE SUBUNIT TIM16"/>
    <property type="match status" value="1"/>
</dbReference>
<evidence type="ECO:0000256" key="7">
    <source>
        <dbReference type="ARBA" id="ARBA00022927"/>
    </source>
</evidence>
<comment type="subcellular location">
    <subcellularLocation>
        <location evidence="1">Mitochondrion inner membrane</location>
        <topology evidence="1">Peripheral membrane protein</topology>
    </subcellularLocation>
</comment>
<keyword evidence="10" id="KW-0472">Membrane</keyword>
<protein>
    <recommendedName>
        <fullName evidence="4">Mitochondrial import inner membrane translocase subunit TIM16</fullName>
    </recommendedName>
    <alternativeName>
        <fullName evidence="3">Mitochondrial import inner membrane translocase subunit tim16</fullName>
    </alternativeName>
    <alternativeName>
        <fullName evidence="11 12">Presequence translocated-associated motor subunit PAM16</fullName>
    </alternativeName>
</protein>
<dbReference type="AlphaFoldDB" id="A0A9W8A285"/>
<keyword evidence="7" id="KW-0653">Protein transport</keyword>
<evidence type="ECO:0000256" key="1">
    <source>
        <dbReference type="ARBA" id="ARBA00004637"/>
    </source>
</evidence>
<evidence type="ECO:0000256" key="6">
    <source>
        <dbReference type="ARBA" id="ARBA00022792"/>
    </source>
</evidence>